<gene>
    <name evidence="3" type="ORF">GCM10017559_63840</name>
</gene>
<sequence length="343" mass="36987">MARRSTVQRDPRIAGDPELSAYPDFPDDPDLDRVPARRRGTPRNRWSGGGGRWLVWAGRAVLWALIIVIVVNGVRAPFERLTQPNTPAGTAPVAGEGFPTVPGSAFAAQFAEVYLNFDGARLEERESRLAPYLPEGVESQFGWDGLGRMSAGAVQPYGIEVVDAENAVVTVAYQSEDRRQLLSVPIYHDRSAKRFVVAGRPGILPAPGAADLPPKPAPDRDRAAEQELRPSLEGFFKAYAASDTASLRLYADAGTTLEGFSGALTFLQLKDLSVPLPAGSTRQVTATVSWGVPAKTPTSDEPEPADPGQMGGKLEQAYLLTMVKQGDKWFVKDIRGAYRSVAG</sequence>
<feature type="region of interest" description="Disordered" evidence="1">
    <location>
        <begin position="1"/>
        <end position="45"/>
    </location>
</feature>
<dbReference type="Proteomes" id="UP001499930">
    <property type="component" value="Unassembled WGS sequence"/>
</dbReference>
<dbReference type="InterPro" id="IPR024735">
    <property type="entry name" value="TcpC"/>
</dbReference>
<evidence type="ECO:0000256" key="1">
    <source>
        <dbReference type="SAM" id="MobiDB-lite"/>
    </source>
</evidence>
<dbReference type="Gene3D" id="3.10.450.540">
    <property type="match status" value="2"/>
</dbReference>
<dbReference type="RefSeq" id="WP_344902542.1">
    <property type="nucleotide sequence ID" value="NZ_BAAAWD010000017.1"/>
</dbReference>
<name>A0ABP6L5H0_9ACTN</name>
<evidence type="ECO:0000256" key="2">
    <source>
        <dbReference type="SAM" id="Phobius"/>
    </source>
</evidence>
<dbReference type="CDD" id="cd16386">
    <property type="entry name" value="TcpC_N"/>
    <property type="match status" value="1"/>
</dbReference>
<reference evidence="4" key="1">
    <citation type="journal article" date="2019" name="Int. J. Syst. Evol. Microbiol.">
        <title>The Global Catalogue of Microorganisms (GCM) 10K type strain sequencing project: providing services to taxonomists for standard genome sequencing and annotation.</title>
        <authorList>
            <consortium name="The Broad Institute Genomics Platform"/>
            <consortium name="The Broad Institute Genome Sequencing Center for Infectious Disease"/>
            <person name="Wu L."/>
            <person name="Ma J."/>
        </authorList>
    </citation>
    <scope>NUCLEOTIDE SEQUENCE [LARGE SCALE GENOMIC DNA]</scope>
    <source>
        <strain evidence="4">JCM 3106</strain>
    </source>
</reference>
<keyword evidence="2" id="KW-0812">Transmembrane</keyword>
<keyword evidence="2" id="KW-0472">Membrane</keyword>
<evidence type="ECO:0000313" key="3">
    <source>
        <dbReference type="EMBL" id="GAA3028656.1"/>
    </source>
</evidence>
<organism evidence="3 4">
    <name type="scientific">Streptosporangium longisporum</name>
    <dbReference type="NCBI Taxonomy" id="46187"/>
    <lineage>
        <taxon>Bacteria</taxon>
        <taxon>Bacillati</taxon>
        <taxon>Actinomycetota</taxon>
        <taxon>Actinomycetes</taxon>
        <taxon>Streptosporangiales</taxon>
        <taxon>Streptosporangiaceae</taxon>
        <taxon>Streptosporangium</taxon>
    </lineage>
</organism>
<protein>
    <recommendedName>
        <fullName evidence="5">Conjugal transfer protein</fullName>
    </recommendedName>
</protein>
<dbReference type="InterPro" id="IPR035628">
    <property type="entry name" value="TcpC_C"/>
</dbReference>
<accession>A0ABP6L5H0</accession>
<proteinExistence type="predicted"/>
<dbReference type="Pfam" id="PF12642">
    <property type="entry name" value="TpcC"/>
    <property type="match status" value="1"/>
</dbReference>
<keyword evidence="4" id="KW-1185">Reference proteome</keyword>
<evidence type="ECO:0008006" key="5">
    <source>
        <dbReference type="Google" id="ProtNLM"/>
    </source>
</evidence>
<dbReference type="EMBL" id="BAAAWD010000017">
    <property type="protein sequence ID" value="GAA3028656.1"/>
    <property type="molecule type" value="Genomic_DNA"/>
</dbReference>
<comment type="caution">
    <text evidence="3">The sequence shown here is derived from an EMBL/GenBank/DDBJ whole genome shotgun (WGS) entry which is preliminary data.</text>
</comment>
<feature type="transmembrane region" description="Helical" evidence="2">
    <location>
        <begin position="53"/>
        <end position="74"/>
    </location>
</feature>
<evidence type="ECO:0000313" key="4">
    <source>
        <dbReference type="Proteomes" id="UP001499930"/>
    </source>
</evidence>
<keyword evidence="2" id="KW-1133">Transmembrane helix</keyword>
<dbReference type="CDD" id="cd16428">
    <property type="entry name" value="TcpC_C"/>
    <property type="match status" value="1"/>
</dbReference>